<evidence type="ECO:0000256" key="9">
    <source>
        <dbReference type="ARBA" id="ARBA00022737"/>
    </source>
</evidence>
<evidence type="ECO:0000256" key="11">
    <source>
        <dbReference type="ARBA" id="ARBA00022786"/>
    </source>
</evidence>
<evidence type="ECO:0000256" key="1">
    <source>
        <dbReference type="ARBA" id="ARBA00004123"/>
    </source>
</evidence>
<dbReference type="EMBL" id="MRZV01000410">
    <property type="protein sequence ID" value="PIK50654.1"/>
    <property type="molecule type" value="Genomic_DNA"/>
</dbReference>
<keyword evidence="10" id="KW-0498">Mitosis</keyword>
<keyword evidence="14" id="KW-0539">Nucleus</keyword>
<evidence type="ECO:0000256" key="7">
    <source>
        <dbReference type="ARBA" id="ARBA00022553"/>
    </source>
</evidence>
<dbReference type="InterPro" id="IPR037679">
    <property type="entry name" value="Apc5"/>
</dbReference>
<dbReference type="Pfam" id="PF21371">
    <property type="entry name" value="Apc5_N"/>
    <property type="match status" value="1"/>
</dbReference>
<comment type="function">
    <text evidence="17">Component of the anaphase promoting complex/cyclosome (APC/C), a cell cycle-regulated E3 ubiquitin ligase that controls progression through mitosis and the G1 phase of the cell cycle. The APC/C complex acts by mediating ubiquitination and subsequent degradation of target proteins: it mainly mediates the formation of 'Lys-11'-linked polyubiquitin chains and, to a lower extent, the formation of 'Lys-48'- and 'Lys-63'-linked polyubiquitin chains. The APC/C complex catalyzes assembly of branched 'Lys-11'-/'Lys-48'-linked branched ubiquitin chains on target proteins.</text>
</comment>
<feature type="domain" description="Anaphase-promoting complex subunit 5 N-terminal" evidence="19">
    <location>
        <begin position="60"/>
        <end position="173"/>
    </location>
</feature>
<keyword evidence="6" id="KW-0963">Cytoplasm</keyword>
<evidence type="ECO:0000256" key="17">
    <source>
        <dbReference type="ARBA" id="ARBA00045696"/>
    </source>
</evidence>
<sequence length="837" mass="95478">MSPFGSKMNSHYHRTSGRAQISPHMVSVLIAIKSFSERDRPHPPKLTIGSETPVPAYVRWSVLERRHFAKAALSWVQGFDEDHKTFETKVRKISSVLSDLLTQRLKDITESEPLKLADFFESMAKLLDSRNGEAPLHRQSILGMFVRRMVLTYDKLTFSETMKLYRDLKGYLQCPASTSPEKHPEVEAEVSGMDISIELDETPMLTEELEISKKQSKKSTAQTLSQKQAESFISEQAALLQNEDPSAPPPDVLQEQIGTVCERNPHLAEVHYLTFLNCLRLNEFCGAVHSLHKYFDQLTQKKTRSNESESLNANEEWTHSFRYAALNMASLHFRLGHTNEAVLALREAIQKAQEANDHVCLQHAMSWMYRMSPDEEVDLGHTIAKSEELNLPYLTSLGVQTLAKQKALTFVKPFEIFEYLSRSDALNCQHQQQQLVSVSQAQQSSLWNIYGYRFMSSLCDHFLLNSVTSEPSRSSSNQIPDTESFCLTVCHQARLHFNAGELDVARGLIQCAKESLSTLTGHSKIWMQCEQEFAFQHSILQGKFSEAKKAVENLSAINQSRRRTGKVTMATEILCNLIQKCHKEVSEHSIEFHAKCLLLLSSIYLMQGEPTSAIPHLLECVALCQQHYQAYMLAVSTAHVAYAQFLMKMPEKALALLEEVLPQVLANGSLYTQCCVQFLVVQCRCQVTRTDEDRKSAFLQAAQLLNQVMDGFQRLGAEYKSKDVVYYQAHLYQQTGYTPERNKCALHFRSLERLYPTNRFPPMKVLWPYCCDKSSLTTTVIQQQRKWCMKHVRHSGRRNCPYSGKYVVLARLENISVENNCTLLGSYFKKLCSHKCM</sequence>
<dbReference type="InterPro" id="IPR011990">
    <property type="entry name" value="TPR-like_helical_dom_sf"/>
</dbReference>
<evidence type="ECO:0000256" key="16">
    <source>
        <dbReference type="ARBA" id="ARBA00031069"/>
    </source>
</evidence>
<dbReference type="STRING" id="307972.A0A2G8KRN2"/>
<dbReference type="GO" id="GO:0031145">
    <property type="term" value="P:anaphase-promoting complex-dependent catabolic process"/>
    <property type="evidence" value="ECO:0007669"/>
    <property type="project" value="TreeGrafter"/>
</dbReference>
<organism evidence="20 21">
    <name type="scientific">Stichopus japonicus</name>
    <name type="common">Sea cucumber</name>
    <dbReference type="NCBI Taxonomy" id="307972"/>
    <lineage>
        <taxon>Eukaryota</taxon>
        <taxon>Metazoa</taxon>
        <taxon>Echinodermata</taxon>
        <taxon>Eleutherozoa</taxon>
        <taxon>Echinozoa</taxon>
        <taxon>Holothuroidea</taxon>
        <taxon>Aspidochirotacea</taxon>
        <taxon>Aspidochirotida</taxon>
        <taxon>Stichopodidae</taxon>
        <taxon>Apostichopus</taxon>
    </lineage>
</organism>
<dbReference type="InterPro" id="IPR026000">
    <property type="entry name" value="Apc5_dom"/>
</dbReference>
<dbReference type="SUPFAM" id="SSF48452">
    <property type="entry name" value="TPR-like"/>
    <property type="match status" value="1"/>
</dbReference>
<feature type="domain" description="Anaphase-promoting complex subunit 5" evidence="18">
    <location>
        <begin position="271"/>
        <end position="372"/>
    </location>
</feature>
<evidence type="ECO:0000256" key="3">
    <source>
        <dbReference type="ARBA" id="ARBA00004906"/>
    </source>
</evidence>
<dbReference type="GO" id="GO:0045842">
    <property type="term" value="P:positive regulation of mitotic metaphase/anaphase transition"/>
    <property type="evidence" value="ECO:0007669"/>
    <property type="project" value="TreeGrafter"/>
</dbReference>
<evidence type="ECO:0000256" key="13">
    <source>
        <dbReference type="ARBA" id="ARBA00023212"/>
    </source>
</evidence>
<dbReference type="PANTHER" id="PTHR12830:SF9">
    <property type="entry name" value="ANAPHASE-PROMOTING COMPLEX SUBUNIT 5"/>
    <property type="match status" value="1"/>
</dbReference>
<keyword evidence="21" id="KW-1185">Reference proteome</keyword>
<dbReference type="GO" id="GO:0005680">
    <property type="term" value="C:anaphase-promoting complex"/>
    <property type="evidence" value="ECO:0007669"/>
    <property type="project" value="InterPro"/>
</dbReference>
<evidence type="ECO:0000259" key="18">
    <source>
        <dbReference type="Pfam" id="PF12862"/>
    </source>
</evidence>
<evidence type="ECO:0000256" key="10">
    <source>
        <dbReference type="ARBA" id="ARBA00022776"/>
    </source>
</evidence>
<evidence type="ECO:0000256" key="8">
    <source>
        <dbReference type="ARBA" id="ARBA00022618"/>
    </source>
</evidence>
<evidence type="ECO:0000256" key="6">
    <source>
        <dbReference type="ARBA" id="ARBA00022490"/>
    </source>
</evidence>
<dbReference type="AlphaFoldDB" id="A0A2G8KRN2"/>
<reference evidence="20" key="1">
    <citation type="journal article" date="2017" name="PLoS Biol.">
        <title>The sea cucumber genome provides insights into morphological evolution and visceral regeneration.</title>
        <authorList>
            <person name="Zhang X."/>
            <person name="Sun L."/>
            <person name="Yuan J."/>
            <person name="Sun Y."/>
            <person name="Gao Y."/>
            <person name="Zhang L."/>
            <person name="Li S."/>
            <person name="Dai H."/>
            <person name="Hamel J.F."/>
            <person name="Liu C."/>
            <person name="Yu Y."/>
            <person name="Liu S."/>
            <person name="Lin W."/>
            <person name="Guo K."/>
            <person name="Jin S."/>
            <person name="Xu P."/>
            <person name="Storey K.B."/>
            <person name="Huan P."/>
            <person name="Zhang T."/>
            <person name="Zhou Y."/>
            <person name="Zhang J."/>
            <person name="Lin C."/>
            <person name="Li X."/>
            <person name="Xing L."/>
            <person name="Huo D."/>
            <person name="Sun M."/>
            <person name="Wang L."/>
            <person name="Mercier A."/>
            <person name="Li F."/>
            <person name="Yang H."/>
            <person name="Xiang J."/>
        </authorList>
    </citation>
    <scope>NUCLEOTIDE SEQUENCE [LARGE SCALE GENOMIC DNA]</scope>
    <source>
        <strain evidence="20">Shaxun</strain>
        <tissue evidence="20">Muscle</tissue>
    </source>
</reference>
<gene>
    <name evidence="20" type="ORF">BSL78_12500</name>
</gene>
<evidence type="ECO:0000256" key="14">
    <source>
        <dbReference type="ARBA" id="ARBA00023242"/>
    </source>
</evidence>
<evidence type="ECO:0000256" key="2">
    <source>
        <dbReference type="ARBA" id="ARBA00004186"/>
    </source>
</evidence>
<evidence type="ECO:0000313" key="21">
    <source>
        <dbReference type="Proteomes" id="UP000230750"/>
    </source>
</evidence>
<comment type="similarity">
    <text evidence="4">Belongs to the APC5 family.</text>
</comment>
<evidence type="ECO:0000259" key="19">
    <source>
        <dbReference type="Pfam" id="PF21371"/>
    </source>
</evidence>
<evidence type="ECO:0000313" key="20">
    <source>
        <dbReference type="EMBL" id="PIK50654.1"/>
    </source>
</evidence>
<accession>A0A2G8KRN2</accession>
<name>A0A2G8KRN2_STIJA</name>
<protein>
    <recommendedName>
        <fullName evidence="5">Anaphase-promoting complex subunit 5</fullName>
    </recommendedName>
    <alternativeName>
        <fullName evidence="16">Cyclosome subunit 5</fullName>
    </alternativeName>
</protein>
<dbReference type="PANTHER" id="PTHR12830">
    <property type="entry name" value="ANAPHASE-PROMOTING COMPLEX SUBUNIT 5"/>
    <property type="match status" value="1"/>
</dbReference>
<dbReference type="GO" id="GO:0005819">
    <property type="term" value="C:spindle"/>
    <property type="evidence" value="ECO:0007669"/>
    <property type="project" value="UniProtKB-SubCell"/>
</dbReference>
<keyword evidence="13" id="KW-0206">Cytoskeleton</keyword>
<comment type="pathway">
    <text evidence="3">Protein modification; protein ubiquitination.</text>
</comment>
<dbReference type="GO" id="GO:0051301">
    <property type="term" value="P:cell division"/>
    <property type="evidence" value="ECO:0007669"/>
    <property type="project" value="UniProtKB-KW"/>
</dbReference>
<feature type="domain" description="Anaphase-promoting complex subunit 5" evidence="18">
    <location>
        <begin position="571"/>
        <end position="638"/>
    </location>
</feature>
<comment type="subcellular location">
    <subcellularLocation>
        <location evidence="2">Cytoplasm</location>
        <location evidence="2">Cytoskeleton</location>
        <location evidence="2">Spindle</location>
    </subcellularLocation>
    <subcellularLocation>
        <location evidence="1">Nucleus</location>
    </subcellularLocation>
</comment>
<dbReference type="CDD" id="cd16270">
    <property type="entry name" value="Apc5_N"/>
    <property type="match status" value="1"/>
</dbReference>
<dbReference type="UniPathway" id="UPA00143"/>
<keyword evidence="11" id="KW-0833">Ubl conjugation pathway</keyword>
<dbReference type="InterPro" id="IPR048968">
    <property type="entry name" value="Apc5_N"/>
</dbReference>
<keyword evidence="15" id="KW-0131">Cell cycle</keyword>
<comment type="caution">
    <text evidence="20">The sequence shown here is derived from an EMBL/GenBank/DDBJ whole genome shotgun (WGS) entry which is preliminary data.</text>
</comment>
<evidence type="ECO:0000256" key="5">
    <source>
        <dbReference type="ARBA" id="ARBA00016066"/>
    </source>
</evidence>
<dbReference type="OrthoDB" id="2504561at2759"/>
<keyword evidence="9" id="KW-0677">Repeat</keyword>
<evidence type="ECO:0000256" key="12">
    <source>
        <dbReference type="ARBA" id="ARBA00022803"/>
    </source>
</evidence>
<keyword evidence="8" id="KW-0132">Cell division</keyword>
<dbReference type="Proteomes" id="UP000230750">
    <property type="component" value="Unassembled WGS sequence"/>
</dbReference>
<dbReference type="Pfam" id="PF12862">
    <property type="entry name" value="ANAPC5"/>
    <property type="match status" value="2"/>
</dbReference>
<dbReference type="Gene3D" id="1.25.40.10">
    <property type="entry name" value="Tetratricopeptide repeat domain"/>
    <property type="match status" value="1"/>
</dbReference>
<keyword evidence="12" id="KW-0802">TPR repeat</keyword>
<evidence type="ECO:0000256" key="4">
    <source>
        <dbReference type="ARBA" id="ARBA00007450"/>
    </source>
</evidence>
<dbReference type="GO" id="GO:0070979">
    <property type="term" value="P:protein K11-linked ubiquitination"/>
    <property type="evidence" value="ECO:0007669"/>
    <property type="project" value="TreeGrafter"/>
</dbReference>
<evidence type="ECO:0000256" key="15">
    <source>
        <dbReference type="ARBA" id="ARBA00023306"/>
    </source>
</evidence>
<keyword evidence="7" id="KW-0597">Phosphoprotein</keyword>
<proteinExistence type="inferred from homology"/>